<evidence type="ECO:0000313" key="8">
    <source>
        <dbReference type="EMBL" id="OXM88406.1"/>
    </source>
</evidence>
<dbReference type="EMBL" id="NMQW01000001">
    <property type="protein sequence ID" value="OXM88406.1"/>
    <property type="molecule type" value="Genomic_DNA"/>
</dbReference>
<evidence type="ECO:0000313" key="9">
    <source>
        <dbReference type="Proteomes" id="UP000215509"/>
    </source>
</evidence>
<evidence type="ECO:0000256" key="6">
    <source>
        <dbReference type="ARBA" id="ARBA00033067"/>
    </source>
</evidence>
<evidence type="ECO:0000259" key="7">
    <source>
        <dbReference type="Pfam" id="PF01370"/>
    </source>
</evidence>
<accession>A0A229UY47</accession>
<proteinExistence type="inferred from homology"/>
<evidence type="ECO:0000256" key="5">
    <source>
        <dbReference type="ARBA" id="ARBA00031367"/>
    </source>
</evidence>
<evidence type="ECO:0000256" key="3">
    <source>
        <dbReference type="ARBA" id="ARBA00018569"/>
    </source>
</evidence>
<dbReference type="OrthoDB" id="9771073at2"/>
<keyword evidence="4" id="KW-0299">Galactose metabolism</keyword>
<comment type="pathway">
    <text evidence="1">Carbohydrate metabolism; galactose metabolism.</text>
</comment>
<keyword evidence="4" id="KW-0119">Carbohydrate metabolism</keyword>
<dbReference type="SUPFAM" id="SSF51735">
    <property type="entry name" value="NAD(P)-binding Rossmann-fold domains"/>
    <property type="match status" value="1"/>
</dbReference>
<dbReference type="Gene3D" id="3.90.25.10">
    <property type="entry name" value="UDP-galactose 4-epimerase, domain 1"/>
    <property type="match status" value="1"/>
</dbReference>
<dbReference type="RefSeq" id="WP_094012905.1">
    <property type="nucleotide sequence ID" value="NZ_NMQW01000001.1"/>
</dbReference>
<dbReference type="Proteomes" id="UP000215509">
    <property type="component" value="Unassembled WGS sequence"/>
</dbReference>
<evidence type="ECO:0000256" key="2">
    <source>
        <dbReference type="ARBA" id="ARBA00007637"/>
    </source>
</evidence>
<organism evidence="8 9">
    <name type="scientific">Paenibacillus rigui</name>
    <dbReference type="NCBI Taxonomy" id="554312"/>
    <lineage>
        <taxon>Bacteria</taxon>
        <taxon>Bacillati</taxon>
        <taxon>Bacillota</taxon>
        <taxon>Bacilli</taxon>
        <taxon>Bacillales</taxon>
        <taxon>Paenibacillaceae</taxon>
        <taxon>Paenibacillus</taxon>
    </lineage>
</organism>
<comment type="similarity">
    <text evidence="2">Belongs to the NAD(P)-dependent epimerase/dehydratase family.</text>
</comment>
<name>A0A229UY47_9BACL</name>
<feature type="domain" description="NAD-dependent epimerase/dehydratase" evidence="7">
    <location>
        <begin position="3"/>
        <end position="233"/>
    </location>
</feature>
<dbReference type="PANTHER" id="PTHR43725">
    <property type="entry name" value="UDP-GLUCOSE 4-EPIMERASE"/>
    <property type="match status" value="1"/>
</dbReference>
<dbReference type="AlphaFoldDB" id="A0A229UY47"/>
<dbReference type="PANTHER" id="PTHR43725:SF53">
    <property type="entry name" value="UDP-ARABINOSE 4-EPIMERASE 1"/>
    <property type="match status" value="1"/>
</dbReference>
<sequence length="306" mass="34402">MNVLVTGGAGFIASHIVDRLVELGHQVSIIDNFSNGDPKHINKQASLYNISILDEEIDDIFEKIKPEVVIHHAAQIDVQTSIRQPDLDAGINILGTIKLLKQCKFKGVRKIIYASSAAVYGTPEYLPVDEKHQVKPLSYYGVSKHTPEHYIEVFSLLYGMDYTILRYANVYGIRQDPKGEGGVISTFMDSFLVGRSPVVFGDGEQTRDFIYVKDVVEANIAALEKGSRGIFNISCNIQTTINELLQKFSMLSGKSFKPIYHSPRMGDIVHSYLDNSLAMKELGWKPIYSLEDGLKETFEYYDNMYS</sequence>
<dbReference type="Gene3D" id="3.40.50.720">
    <property type="entry name" value="NAD(P)-binding Rossmann-like Domain"/>
    <property type="match status" value="1"/>
</dbReference>
<gene>
    <name evidence="8" type="ORF">CF651_00690</name>
</gene>
<keyword evidence="9" id="KW-1185">Reference proteome</keyword>
<dbReference type="InterPro" id="IPR001509">
    <property type="entry name" value="Epimerase_deHydtase"/>
</dbReference>
<evidence type="ECO:0000256" key="4">
    <source>
        <dbReference type="ARBA" id="ARBA00023144"/>
    </source>
</evidence>
<dbReference type="InterPro" id="IPR036291">
    <property type="entry name" value="NAD(P)-bd_dom_sf"/>
</dbReference>
<reference evidence="8 9" key="1">
    <citation type="submission" date="2017-07" db="EMBL/GenBank/DDBJ databases">
        <title>Genome sequencing and assembly of Paenibacillus rigui.</title>
        <authorList>
            <person name="Mayilraj S."/>
        </authorList>
    </citation>
    <scope>NUCLEOTIDE SEQUENCE [LARGE SCALE GENOMIC DNA]</scope>
    <source>
        <strain evidence="8 9">JCM 16352</strain>
    </source>
</reference>
<dbReference type="GO" id="GO:0006012">
    <property type="term" value="P:galactose metabolic process"/>
    <property type="evidence" value="ECO:0007669"/>
    <property type="project" value="UniProtKB-KW"/>
</dbReference>
<comment type="caution">
    <text evidence="8">The sequence shown here is derived from an EMBL/GenBank/DDBJ whole genome shotgun (WGS) entry which is preliminary data.</text>
</comment>
<dbReference type="Pfam" id="PF01370">
    <property type="entry name" value="Epimerase"/>
    <property type="match status" value="1"/>
</dbReference>
<evidence type="ECO:0000256" key="1">
    <source>
        <dbReference type="ARBA" id="ARBA00004947"/>
    </source>
</evidence>
<protein>
    <recommendedName>
        <fullName evidence="3">UDP-glucose 4-epimerase</fullName>
    </recommendedName>
    <alternativeName>
        <fullName evidence="6">Galactowaldenase</fullName>
    </alternativeName>
    <alternativeName>
        <fullName evidence="5">UDP-galactose 4-epimerase</fullName>
    </alternativeName>
</protein>